<reference evidence="1 2" key="1">
    <citation type="submission" date="2024-10" db="EMBL/GenBank/DDBJ databases">
        <authorList>
            <person name="Deangelis K."/>
            <person name="Huntemann M."/>
            <person name="Clum A."/>
            <person name="Wang J."/>
            <person name="Palaniappan K."/>
            <person name="Ritter S."/>
            <person name="Chen I.-M."/>
            <person name="Stamatis D."/>
            <person name="Reddy T."/>
            <person name="O'Malley R."/>
            <person name="Daum C."/>
            <person name="Ng V."/>
            <person name="Ivanova N."/>
            <person name="Kyrpides N."/>
            <person name="Woyke T."/>
        </authorList>
    </citation>
    <scope>NUCLEOTIDE SEQUENCE [LARGE SCALE GENOMIC DNA]</scope>
    <source>
        <strain evidence="1 2">GAS97</strain>
    </source>
</reference>
<keyword evidence="2" id="KW-1185">Reference proteome</keyword>
<dbReference type="Proteomes" id="UP001620514">
    <property type="component" value="Unassembled WGS sequence"/>
</dbReference>
<protein>
    <submittedName>
        <fullName evidence="1">Uncharacterized protein</fullName>
    </submittedName>
</protein>
<evidence type="ECO:0000313" key="1">
    <source>
        <dbReference type="EMBL" id="MFK4443022.1"/>
    </source>
</evidence>
<proteinExistence type="predicted"/>
<name>A0ABW8MLX9_9BURK</name>
<comment type="caution">
    <text evidence="1">The sequence shown here is derived from an EMBL/GenBank/DDBJ whole genome shotgun (WGS) entry which is preliminary data.</text>
</comment>
<gene>
    <name evidence="1" type="ORF">ABH943_003044</name>
</gene>
<reference evidence="1 2" key="2">
    <citation type="submission" date="2024-11" db="EMBL/GenBank/DDBJ databases">
        <title>Using genomics to understand microbial adaptation to soil warming.</title>
        <authorList>
            <person name="Deangelis K.M. PhD."/>
        </authorList>
    </citation>
    <scope>NUCLEOTIDE SEQUENCE [LARGE SCALE GENOMIC DNA]</scope>
    <source>
        <strain evidence="1 2">GAS97</strain>
    </source>
</reference>
<evidence type="ECO:0000313" key="2">
    <source>
        <dbReference type="Proteomes" id="UP001620514"/>
    </source>
</evidence>
<sequence>MLNQVIWPEFSRRYGEKADQTMRKRYRHGTAAPSGGATLLYFKELFLKRWEAHGIACVPGFLNLLMIAIAFSESWQVGPSLCAAVPFVCPSASGSSKGAAFLASKQAGINGATAAKMLARRTITCIYNFYATSTPEDSSMSARPCEQHP</sequence>
<dbReference type="EMBL" id="JBIYDN010000008">
    <property type="protein sequence ID" value="MFK4443022.1"/>
    <property type="molecule type" value="Genomic_DNA"/>
</dbReference>
<organism evidence="1 2">
    <name type="scientific">Caballeronia udeis</name>
    <dbReference type="NCBI Taxonomy" id="1232866"/>
    <lineage>
        <taxon>Bacteria</taxon>
        <taxon>Pseudomonadati</taxon>
        <taxon>Pseudomonadota</taxon>
        <taxon>Betaproteobacteria</taxon>
        <taxon>Burkholderiales</taxon>
        <taxon>Burkholderiaceae</taxon>
        <taxon>Caballeronia</taxon>
    </lineage>
</organism>
<accession>A0ABW8MLX9</accession>